<keyword evidence="3" id="KW-1185">Reference proteome</keyword>
<evidence type="ECO:0000313" key="2">
    <source>
        <dbReference type="EMBL" id="KAJ7725031.1"/>
    </source>
</evidence>
<evidence type="ECO:0000313" key="3">
    <source>
        <dbReference type="Proteomes" id="UP001215598"/>
    </source>
</evidence>
<gene>
    <name evidence="2" type="ORF">B0H16DRAFT_1472012</name>
</gene>
<reference evidence="2" key="1">
    <citation type="submission" date="2023-03" db="EMBL/GenBank/DDBJ databases">
        <title>Massive genome expansion in bonnet fungi (Mycena s.s.) driven by repeated elements and novel gene families across ecological guilds.</title>
        <authorList>
            <consortium name="Lawrence Berkeley National Laboratory"/>
            <person name="Harder C.B."/>
            <person name="Miyauchi S."/>
            <person name="Viragh M."/>
            <person name="Kuo A."/>
            <person name="Thoen E."/>
            <person name="Andreopoulos B."/>
            <person name="Lu D."/>
            <person name="Skrede I."/>
            <person name="Drula E."/>
            <person name="Henrissat B."/>
            <person name="Morin E."/>
            <person name="Kohler A."/>
            <person name="Barry K."/>
            <person name="LaButti K."/>
            <person name="Morin E."/>
            <person name="Salamov A."/>
            <person name="Lipzen A."/>
            <person name="Mereny Z."/>
            <person name="Hegedus B."/>
            <person name="Baldrian P."/>
            <person name="Stursova M."/>
            <person name="Weitz H."/>
            <person name="Taylor A."/>
            <person name="Grigoriev I.V."/>
            <person name="Nagy L.G."/>
            <person name="Martin F."/>
            <person name="Kauserud H."/>
        </authorList>
    </citation>
    <scope>NUCLEOTIDE SEQUENCE</scope>
    <source>
        <strain evidence="2">CBHHK182m</strain>
    </source>
</reference>
<dbReference type="AlphaFoldDB" id="A0AAD7HPA0"/>
<evidence type="ECO:0000256" key="1">
    <source>
        <dbReference type="SAM" id="MobiDB-lite"/>
    </source>
</evidence>
<dbReference type="EMBL" id="JARKIB010000197">
    <property type="protein sequence ID" value="KAJ7725031.1"/>
    <property type="molecule type" value="Genomic_DNA"/>
</dbReference>
<feature type="compositionally biased region" description="Low complexity" evidence="1">
    <location>
        <begin position="174"/>
        <end position="188"/>
    </location>
</feature>
<organism evidence="2 3">
    <name type="scientific">Mycena metata</name>
    <dbReference type="NCBI Taxonomy" id="1033252"/>
    <lineage>
        <taxon>Eukaryota</taxon>
        <taxon>Fungi</taxon>
        <taxon>Dikarya</taxon>
        <taxon>Basidiomycota</taxon>
        <taxon>Agaricomycotina</taxon>
        <taxon>Agaricomycetes</taxon>
        <taxon>Agaricomycetidae</taxon>
        <taxon>Agaricales</taxon>
        <taxon>Marasmiineae</taxon>
        <taxon>Mycenaceae</taxon>
        <taxon>Mycena</taxon>
    </lineage>
</organism>
<protein>
    <submittedName>
        <fullName evidence="2">Uncharacterized protein</fullName>
    </submittedName>
</protein>
<sequence>MHDLIQHTEEISANNHQINQTIYQPYLDLPFELRSITELVVGREAAFCKLRRYLQLSMHIPQKTLTATTASTAENDYNAILARNEAVFLEAMIKARAEEASIPDAPRGKYPQRGGRSANYTTRQHYTASDERALDHIPRAPTTWQYIPEASETDGRPNTPESIGSYDSMPELQSVSSSSGTDSFTSHSQVVGRTEMRNQAEALGRIVKELSQKLRLWLNTHPELAGEVGDIQKDMNELEAHCTPDQADHMESVQQRLGQLDLCDPRCAICRYVRDDPDMAEASQEEID</sequence>
<name>A0AAD7HPA0_9AGAR</name>
<dbReference type="Proteomes" id="UP001215598">
    <property type="component" value="Unassembled WGS sequence"/>
</dbReference>
<feature type="region of interest" description="Disordered" evidence="1">
    <location>
        <begin position="103"/>
        <end position="193"/>
    </location>
</feature>
<feature type="compositionally biased region" description="Polar residues" evidence="1">
    <location>
        <begin position="118"/>
        <end position="127"/>
    </location>
</feature>
<feature type="compositionally biased region" description="Basic and acidic residues" evidence="1">
    <location>
        <begin position="128"/>
        <end position="138"/>
    </location>
</feature>
<proteinExistence type="predicted"/>
<comment type="caution">
    <text evidence="2">The sequence shown here is derived from an EMBL/GenBank/DDBJ whole genome shotgun (WGS) entry which is preliminary data.</text>
</comment>
<accession>A0AAD7HPA0</accession>